<evidence type="ECO:0000313" key="3">
    <source>
        <dbReference type="WBParaSite" id="TCNE_0001771001-mRNA-1"/>
    </source>
</evidence>
<reference evidence="3" key="1">
    <citation type="submission" date="2016-06" db="UniProtKB">
        <authorList>
            <consortium name="WormBaseParasite"/>
        </authorList>
    </citation>
    <scope>IDENTIFICATION</scope>
</reference>
<gene>
    <name evidence="1" type="ORF">TCNE_LOCUS17709</name>
</gene>
<accession>A0A183VAD9</accession>
<keyword evidence="2" id="KW-1185">Reference proteome</keyword>
<organism evidence="2 3">
    <name type="scientific">Toxocara canis</name>
    <name type="common">Canine roundworm</name>
    <dbReference type="NCBI Taxonomy" id="6265"/>
    <lineage>
        <taxon>Eukaryota</taxon>
        <taxon>Metazoa</taxon>
        <taxon>Ecdysozoa</taxon>
        <taxon>Nematoda</taxon>
        <taxon>Chromadorea</taxon>
        <taxon>Rhabditida</taxon>
        <taxon>Spirurina</taxon>
        <taxon>Ascaridomorpha</taxon>
        <taxon>Ascaridoidea</taxon>
        <taxon>Toxocaridae</taxon>
        <taxon>Toxocara</taxon>
    </lineage>
</organism>
<dbReference type="EMBL" id="UYWY01024706">
    <property type="protein sequence ID" value="VDM49030.1"/>
    <property type="molecule type" value="Genomic_DNA"/>
</dbReference>
<name>A0A183VAD9_TOXCA</name>
<proteinExistence type="predicted"/>
<dbReference type="AlphaFoldDB" id="A0A183VAD9"/>
<evidence type="ECO:0000313" key="1">
    <source>
        <dbReference type="EMBL" id="VDM49030.1"/>
    </source>
</evidence>
<sequence length="140" mass="15845">MYPVCFDSVKDPICQECCVSVKKVCQLGSTSYTVLKLLQSIRYIMDFFVLLTWVFFIHQAVARSSNGVSEKLPENVPQLFTLNLDKNLKEALEGLTRVEGPLSIDLSGFITNGKSFNASFKVKVTKYLDILISMFIIYIE</sequence>
<dbReference type="Proteomes" id="UP000050794">
    <property type="component" value="Unassembled WGS sequence"/>
</dbReference>
<protein>
    <submittedName>
        <fullName evidence="3">Gnk2-homologous domain-containing protein</fullName>
    </submittedName>
</protein>
<dbReference type="WBParaSite" id="TCNE_0001771001-mRNA-1">
    <property type="protein sequence ID" value="TCNE_0001771001-mRNA-1"/>
    <property type="gene ID" value="TCNE_0001771001"/>
</dbReference>
<evidence type="ECO:0000313" key="2">
    <source>
        <dbReference type="Proteomes" id="UP000050794"/>
    </source>
</evidence>
<reference evidence="1 2" key="2">
    <citation type="submission" date="2018-11" db="EMBL/GenBank/DDBJ databases">
        <authorList>
            <consortium name="Pathogen Informatics"/>
        </authorList>
    </citation>
    <scope>NUCLEOTIDE SEQUENCE [LARGE SCALE GENOMIC DNA]</scope>
</reference>